<dbReference type="OMA" id="GRGVHNK"/>
<keyword evidence="1" id="KW-1185">Reference proteome</keyword>
<protein>
    <submittedName>
        <fullName evidence="2">Uncharacterized protein LOC111595076</fullName>
    </submittedName>
</protein>
<gene>
    <name evidence="2" type="primary">LOC111595076</name>
</gene>
<sequence length="215" mass="24542">MTSLTSDDIEDQLDNFIIRKTNDQSSTYVARHKITNNGQRIHEHIPLLVKDILQSRPDADNKGAFSLFNPTELKYRNCLVYGFVAGRGVHNKSFYNYVLDDGTGTIQFCIFAKPREEKIIKCLYSEAKSLIGSVDTQKYEKISATMTRLLGKAMEYIDGSVISPGCNVMLYGRPNHFRDQIKMDVISFTVDNDRSRSLEIAFTENLIDYYQSHST</sequence>
<dbReference type="RefSeq" id="XP_023164400.1">
    <property type="nucleotide sequence ID" value="XM_023308632.2"/>
</dbReference>
<dbReference type="Gene3D" id="2.40.50.140">
    <property type="entry name" value="Nucleic acid-binding proteins"/>
    <property type="match status" value="1"/>
</dbReference>
<dbReference type="GeneID" id="111595076"/>
<name>A0A6J1LFT6_DROHY</name>
<accession>A0A6J1LFT6</accession>
<dbReference type="AlphaFoldDB" id="A0A6J1LFT6"/>
<dbReference type="KEGG" id="dhe:111595076"/>
<proteinExistence type="predicted"/>
<dbReference type="InterPro" id="IPR012340">
    <property type="entry name" value="NA-bd_OB-fold"/>
</dbReference>
<reference evidence="2" key="1">
    <citation type="submission" date="2025-08" db="UniProtKB">
        <authorList>
            <consortium name="RefSeq"/>
        </authorList>
    </citation>
    <scope>IDENTIFICATION</scope>
    <source>
        <strain evidence="2">15085-1641.00</strain>
        <tissue evidence="2">Whole body</tissue>
    </source>
</reference>
<dbReference type="OrthoDB" id="7915056at2759"/>
<organism evidence="1 2">
    <name type="scientific">Drosophila hydei</name>
    <name type="common">Fruit fly</name>
    <dbReference type="NCBI Taxonomy" id="7224"/>
    <lineage>
        <taxon>Eukaryota</taxon>
        <taxon>Metazoa</taxon>
        <taxon>Ecdysozoa</taxon>
        <taxon>Arthropoda</taxon>
        <taxon>Hexapoda</taxon>
        <taxon>Insecta</taxon>
        <taxon>Pterygota</taxon>
        <taxon>Neoptera</taxon>
        <taxon>Endopterygota</taxon>
        <taxon>Diptera</taxon>
        <taxon>Brachycera</taxon>
        <taxon>Muscomorpha</taxon>
        <taxon>Ephydroidea</taxon>
        <taxon>Drosophilidae</taxon>
        <taxon>Drosophila</taxon>
    </lineage>
</organism>
<dbReference type="Proteomes" id="UP000504633">
    <property type="component" value="Unplaced"/>
</dbReference>
<evidence type="ECO:0000313" key="1">
    <source>
        <dbReference type="Proteomes" id="UP000504633"/>
    </source>
</evidence>
<evidence type="ECO:0000313" key="2">
    <source>
        <dbReference type="RefSeq" id="XP_023164400.1"/>
    </source>
</evidence>